<dbReference type="InterPro" id="IPR009218">
    <property type="entry name" value="HD_phosphohydro"/>
</dbReference>
<name>A0ABV3DF91_9ACTN</name>
<gene>
    <name evidence="2" type="ORF">AB0C36_13035</name>
</gene>
<proteinExistence type="predicted"/>
<keyword evidence="3" id="KW-1185">Reference proteome</keyword>
<comment type="caution">
    <text evidence="2">The sequence shown here is derived from an EMBL/GenBank/DDBJ whole genome shotgun (WGS) entry which is preliminary data.</text>
</comment>
<dbReference type="Pfam" id="PF01966">
    <property type="entry name" value="HD"/>
    <property type="match status" value="1"/>
</dbReference>
<evidence type="ECO:0000313" key="2">
    <source>
        <dbReference type="EMBL" id="MEU8134425.1"/>
    </source>
</evidence>
<dbReference type="PIRSF" id="PIRSF035170">
    <property type="entry name" value="HD_phosphohydro"/>
    <property type="match status" value="1"/>
</dbReference>
<evidence type="ECO:0000259" key="1">
    <source>
        <dbReference type="Pfam" id="PF01966"/>
    </source>
</evidence>
<dbReference type="SUPFAM" id="SSF109604">
    <property type="entry name" value="HD-domain/PDEase-like"/>
    <property type="match status" value="1"/>
</dbReference>
<dbReference type="Gene3D" id="1.10.3210.10">
    <property type="entry name" value="Hypothetical protein af1432"/>
    <property type="match status" value="1"/>
</dbReference>
<sequence>MERIQETATMTLQERWARLVGDSGDTATAVGEDLIGRYSQPHRRYHATGHLLAVLELVDELAQDADDPDAVRLAAWFHDAVYDPARADNEERSARLAERALSEAGLSDQLVAETARLVRVTAEHAPSEGDRNAAVLCDADLAILATDRDHYDAYAAAVREEYAFVPEEAFRGARAAVLRDLLALPKLFHTPLGYARYEEAARHNLRTELERLEGAIPRQQS</sequence>
<dbReference type="EMBL" id="JBEZFP010000026">
    <property type="protein sequence ID" value="MEU8134425.1"/>
    <property type="molecule type" value="Genomic_DNA"/>
</dbReference>
<dbReference type="PANTHER" id="PTHR21174:SF0">
    <property type="entry name" value="HD PHOSPHOHYDROLASE FAMILY PROTEIN-RELATED"/>
    <property type="match status" value="1"/>
</dbReference>
<dbReference type="PANTHER" id="PTHR21174">
    <property type="match status" value="1"/>
</dbReference>
<dbReference type="Proteomes" id="UP001551482">
    <property type="component" value="Unassembled WGS sequence"/>
</dbReference>
<organism evidence="2 3">
    <name type="scientific">Streptodolium elevatio</name>
    <dbReference type="NCBI Taxonomy" id="3157996"/>
    <lineage>
        <taxon>Bacteria</taxon>
        <taxon>Bacillati</taxon>
        <taxon>Actinomycetota</taxon>
        <taxon>Actinomycetes</taxon>
        <taxon>Kitasatosporales</taxon>
        <taxon>Streptomycetaceae</taxon>
        <taxon>Streptodolium</taxon>
    </lineage>
</organism>
<accession>A0ABV3DF91</accession>
<evidence type="ECO:0000313" key="3">
    <source>
        <dbReference type="Proteomes" id="UP001551482"/>
    </source>
</evidence>
<dbReference type="InterPro" id="IPR006674">
    <property type="entry name" value="HD_domain"/>
</dbReference>
<protein>
    <submittedName>
        <fullName evidence="2">HD domain-containing protein</fullName>
    </submittedName>
</protein>
<reference evidence="2 3" key="1">
    <citation type="submission" date="2024-06" db="EMBL/GenBank/DDBJ databases">
        <title>The Natural Products Discovery Center: Release of the First 8490 Sequenced Strains for Exploring Actinobacteria Biosynthetic Diversity.</title>
        <authorList>
            <person name="Kalkreuter E."/>
            <person name="Kautsar S.A."/>
            <person name="Yang D."/>
            <person name="Bader C.D."/>
            <person name="Teijaro C.N."/>
            <person name="Fluegel L."/>
            <person name="Davis C.M."/>
            <person name="Simpson J.R."/>
            <person name="Lauterbach L."/>
            <person name="Steele A.D."/>
            <person name="Gui C."/>
            <person name="Meng S."/>
            <person name="Li G."/>
            <person name="Viehrig K."/>
            <person name="Ye F."/>
            <person name="Su P."/>
            <person name="Kiefer A.F."/>
            <person name="Nichols A."/>
            <person name="Cepeda A.J."/>
            <person name="Yan W."/>
            <person name="Fan B."/>
            <person name="Jiang Y."/>
            <person name="Adhikari A."/>
            <person name="Zheng C.-J."/>
            <person name="Schuster L."/>
            <person name="Cowan T.M."/>
            <person name="Smanski M.J."/>
            <person name="Chevrette M.G."/>
            <person name="De Carvalho L.P.S."/>
            <person name="Shen B."/>
        </authorList>
    </citation>
    <scope>NUCLEOTIDE SEQUENCE [LARGE SCALE GENOMIC DNA]</scope>
    <source>
        <strain evidence="2 3">NPDC048946</strain>
    </source>
</reference>
<feature type="domain" description="HD" evidence="1">
    <location>
        <begin position="49"/>
        <end position="140"/>
    </location>
</feature>